<feature type="binding site" evidence="15 16">
    <location>
        <position position="121"/>
    </location>
    <ligand>
        <name>S-adenosyl-L-methionine</name>
        <dbReference type="ChEBI" id="CHEBI:59789"/>
    </ligand>
</feature>
<evidence type="ECO:0000256" key="3">
    <source>
        <dbReference type="ARBA" id="ARBA00007630"/>
    </source>
</evidence>
<reference evidence="19 20" key="1">
    <citation type="submission" date="2014-06" db="EMBL/GenBank/DDBJ databases">
        <title>Genome sequence of the intracellular symbiont Blattabacterium cuenoti, strain STAT from the wood feeding cockroach Salganea taiwanensis taiwanensis.</title>
        <authorList>
            <person name="Kinjo Y."/>
            <person name="Ohkuma M."/>
            <person name="Tokuda G."/>
        </authorList>
    </citation>
    <scope>NUCLEOTIDE SEQUENCE [LARGE SCALE GENOMIC DNA]</scope>
    <source>
        <strain evidence="19 20">STAT</strain>
    </source>
</reference>
<name>A0A224AK25_9FLAO</name>
<evidence type="ECO:0000256" key="5">
    <source>
        <dbReference type="ARBA" id="ARBA00012807"/>
    </source>
</evidence>
<evidence type="ECO:0000256" key="12">
    <source>
        <dbReference type="ARBA" id="ARBA00029736"/>
    </source>
</evidence>
<dbReference type="Gene3D" id="1.10.1270.20">
    <property type="entry name" value="tRNA(m1g37)methyltransferase, domain 2"/>
    <property type="match status" value="1"/>
</dbReference>
<evidence type="ECO:0000256" key="7">
    <source>
        <dbReference type="ARBA" id="ARBA00022490"/>
    </source>
</evidence>
<accession>A0A224AK25</accession>
<sequence length="231" mass="26565">MYIHKKNNALRIDIVSIVPEIFHSPFSNSIIKRALHKRLIDIHVHDLRKYGLGKRKNVDDYPYGGGSGMVIRIEPVYQCFSKLLSERDYDEKIFMTPDGKLFSQKYAKDLIGKKNILILCGRYKGIDQRIRDHLISQEISIGNYILSGGELAAAVVVESIVRLLPGVIQNKDSIITDSFHKREAFIAPPIYTRPVIYKGWSVPKILLSGHHKKIKDWLDKKSMKFKQKSDF</sequence>
<feature type="binding site" evidence="15 16">
    <location>
        <begin position="141"/>
        <end position="146"/>
    </location>
    <ligand>
        <name>S-adenosyl-L-methionine</name>
        <dbReference type="ChEBI" id="CHEBI:59789"/>
    </ligand>
</feature>
<evidence type="ECO:0000256" key="2">
    <source>
        <dbReference type="ARBA" id="ARBA00004496"/>
    </source>
</evidence>
<evidence type="ECO:0000259" key="18">
    <source>
        <dbReference type="Pfam" id="PF01746"/>
    </source>
</evidence>
<dbReference type="GO" id="GO:0052906">
    <property type="term" value="F:tRNA (guanine(37)-N1)-methyltransferase activity"/>
    <property type="evidence" value="ECO:0007669"/>
    <property type="project" value="UniProtKB-UniRule"/>
</dbReference>
<dbReference type="Proteomes" id="UP000263619">
    <property type="component" value="Chromosome"/>
</dbReference>
<dbReference type="InterPro" id="IPR029026">
    <property type="entry name" value="tRNA_m1G_MTases_N"/>
</dbReference>
<dbReference type="PIRSF" id="PIRSF000386">
    <property type="entry name" value="tRNA_mtase"/>
    <property type="match status" value="1"/>
</dbReference>
<keyword evidence="10 15" id="KW-0949">S-adenosyl-L-methionine</keyword>
<comment type="function">
    <text evidence="1 15 17">Specifically methylates guanosine-37 in various tRNAs.</text>
</comment>
<protein>
    <recommendedName>
        <fullName evidence="6 15">tRNA (guanine-N(1)-)-methyltransferase</fullName>
        <ecNumber evidence="5 15">2.1.1.228</ecNumber>
    </recommendedName>
    <alternativeName>
        <fullName evidence="12 15">M1G-methyltransferase</fullName>
    </alternativeName>
    <alternativeName>
        <fullName evidence="13 15">tRNA [GM37] methyltransferase</fullName>
    </alternativeName>
</protein>
<evidence type="ECO:0000256" key="15">
    <source>
        <dbReference type="HAMAP-Rule" id="MF_00605"/>
    </source>
</evidence>
<evidence type="ECO:0000256" key="14">
    <source>
        <dbReference type="ARBA" id="ARBA00047783"/>
    </source>
</evidence>
<dbReference type="CDD" id="cd18080">
    <property type="entry name" value="TrmD-like"/>
    <property type="match status" value="1"/>
</dbReference>
<evidence type="ECO:0000256" key="16">
    <source>
        <dbReference type="PIRSR" id="PIRSR000386-1"/>
    </source>
</evidence>
<evidence type="ECO:0000256" key="1">
    <source>
        <dbReference type="ARBA" id="ARBA00002634"/>
    </source>
</evidence>
<dbReference type="InterPro" id="IPR023148">
    <property type="entry name" value="tRNA_m1G_MeTrfase_C_sf"/>
</dbReference>
<evidence type="ECO:0000256" key="9">
    <source>
        <dbReference type="ARBA" id="ARBA00022679"/>
    </source>
</evidence>
<evidence type="ECO:0000256" key="6">
    <source>
        <dbReference type="ARBA" id="ARBA00014679"/>
    </source>
</evidence>
<dbReference type="InterPro" id="IPR002649">
    <property type="entry name" value="tRNA_m1G_MeTrfase_TrmD"/>
</dbReference>
<feature type="domain" description="tRNA methyltransferase TRMD/TRM10-type" evidence="18">
    <location>
        <begin position="10"/>
        <end position="224"/>
    </location>
</feature>
<dbReference type="GO" id="GO:0002939">
    <property type="term" value="P:tRNA N1-guanine methylation"/>
    <property type="evidence" value="ECO:0007669"/>
    <property type="project" value="TreeGrafter"/>
</dbReference>
<dbReference type="Pfam" id="PF01746">
    <property type="entry name" value="tRNA_m1G_MT"/>
    <property type="match status" value="1"/>
</dbReference>
<dbReference type="EMBL" id="AP014608">
    <property type="protein sequence ID" value="BBA17214.1"/>
    <property type="molecule type" value="Genomic_DNA"/>
</dbReference>
<keyword evidence="9 15" id="KW-0808">Transferase</keyword>
<comment type="catalytic activity">
    <reaction evidence="14 15 17">
        <text>guanosine(37) in tRNA + S-adenosyl-L-methionine = N(1)-methylguanosine(37) in tRNA + S-adenosyl-L-homocysteine + H(+)</text>
        <dbReference type="Rhea" id="RHEA:36899"/>
        <dbReference type="Rhea" id="RHEA-COMP:10145"/>
        <dbReference type="Rhea" id="RHEA-COMP:10147"/>
        <dbReference type="ChEBI" id="CHEBI:15378"/>
        <dbReference type="ChEBI" id="CHEBI:57856"/>
        <dbReference type="ChEBI" id="CHEBI:59789"/>
        <dbReference type="ChEBI" id="CHEBI:73542"/>
        <dbReference type="ChEBI" id="CHEBI:74269"/>
        <dbReference type="EC" id="2.1.1.228"/>
    </reaction>
</comment>
<keyword evidence="7 15" id="KW-0963">Cytoplasm</keyword>
<comment type="similarity">
    <text evidence="3 15 17">Belongs to the RNA methyltransferase TrmD family.</text>
</comment>
<dbReference type="Gene3D" id="3.40.1280.10">
    <property type="match status" value="1"/>
</dbReference>
<evidence type="ECO:0000256" key="17">
    <source>
        <dbReference type="RuleBase" id="RU003464"/>
    </source>
</evidence>
<proteinExistence type="inferred from homology"/>
<evidence type="ECO:0000256" key="13">
    <source>
        <dbReference type="ARBA" id="ARBA00033392"/>
    </source>
</evidence>
<gene>
    <name evidence="15 19" type="primary">trmD</name>
    <name evidence="19" type="ORF">STAT_281</name>
</gene>
<evidence type="ECO:0000256" key="10">
    <source>
        <dbReference type="ARBA" id="ARBA00022691"/>
    </source>
</evidence>
<dbReference type="FunFam" id="3.40.1280.10:FF:000001">
    <property type="entry name" value="tRNA (guanine-N(1)-)-methyltransferase"/>
    <property type="match status" value="1"/>
</dbReference>
<dbReference type="NCBIfam" id="NF000648">
    <property type="entry name" value="PRK00026.1"/>
    <property type="match status" value="1"/>
</dbReference>
<keyword evidence="20" id="KW-1185">Reference proteome</keyword>
<dbReference type="PANTHER" id="PTHR46417">
    <property type="entry name" value="TRNA (GUANINE-N(1)-)-METHYLTRANSFERASE"/>
    <property type="match status" value="1"/>
</dbReference>
<evidence type="ECO:0000256" key="4">
    <source>
        <dbReference type="ARBA" id="ARBA00011738"/>
    </source>
</evidence>
<dbReference type="HAMAP" id="MF_00605">
    <property type="entry name" value="TrmD"/>
    <property type="match status" value="1"/>
</dbReference>
<organism evidence="19 20">
    <name type="scientific">Blattabacterium cuenoti STAT</name>
    <dbReference type="NCBI Taxonomy" id="1457030"/>
    <lineage>
        <taxon>Bacteria</taxon>
        <taxon>Pseudomonadati</taxon>
        <taxon>Bacteroidota</taxon>
        <taxon>Flavobacteriia</taxon>
        <taxon>Flavobacteriales</taxon>
        <taxon>Blattabacteriaceae</taxon>
        <taxon>Blattabacterium</taxon>
    </lineage>
</organism>
<dbReference type="AlphaFoldDB" id="A0A224AK25"/>
<dbReference type="PANTHER" id="PTHR46417:SF1">
    <property type="entry name" value="TRNA (GUANINE-N(1)-)-METHYLTRANSFERASE"/>
    <property type="match status" value="1"/>
</dbReference>
<evidence type="ECO:0000313" key="20">
    <source>
        <dbReference type="Proteomes" id="UP000263619"/>
    </source>
</evidence>
<dbReference type="InterPro" id="IPR016009">
    <property type="entry name" value="tRNA_MeTrfase_TRMD/TRM10"/>
</dbReference>
<comment type="subcellular location">
    <subcellularLocation>
        <location evidence="2 15 17">Cytoplasm</location>
    </subcellularLocation>
</comment>
<dbReference type="GO" id="GO:0005829">
    <property type="term" value="C:cytosol"/>
    <property type="evidence" value="ECO:0007669"/>
    <property type="project" value="TreeGrafter"/>
</dbReference>
<dbReference type="EC" id="2.1.1.228" evidence="5 15"/>
<evidence type="ECO:0000256" key="8">
    <source>
        <dbReference type="ARBA" id="ARBA00022603"/>
    </source>
</evidence>
<evidence type="ECO:0000313" key="19">
    <source>
        <dbReference type="EMBL" id="BBA17214.1"/>
    </source>
</evidence>
<keyword evidence="8 15" id="KW-0489">Methyltransferase</keyword>
<comment type="subunit">
    <text evidence="4 15 17">Homodimer.</text>
</comment>
<evidence type="ECO:0000256" key="11">
    <source>
        <dbReference type="ARBA" id="ARBA00022694"/>
    </source>
</evidence>
<dbReference type="NCBIfam" id="TIGR00088">
    <property type="entry name" value="trmD"/>
    <property type="match status" value="1"/>
</dbReference>
<dbReference type="InterPro" id="IPR029028">
    <property type="entry name" value="Alpha/beta_knot_MTases"/>
</dbReference>
<keyword evidence="11 15" id="KW-0819">tRNA processing</keyword>
<dbReference type="SUPFAM" id="SSF75217">
    <property type="entry name" value="alpha/beta knot"/>
    <property type="match status" value="1"/>
</dbReference>